<organism evidence="4 5">
    <name type="scientific">Lachnoanaerobaculum saburreum</name>
    <dbReference type="NCBI Taxonomy" id="467210"/>
    <lineage>
        <taxon>Bacteria</taxon>
        <taxon>Bacillati</taxon>
        <taxon>Bacillota</taxon>
        <taxon>Clostridia</taxon>
        <taxon>Lachnospirales</taxon>
        <taxon>Lachnospiraceae</taxon>
        <taxon>Lachnoanaerobaculum</taxon>
    </lineage>
</organism>
<evidence type="ECO:0000256" key="2">
    <source>
        <dbReference type="ARBA" id="ARBA00022573"/>
    </source>
</evidence>
<dbReference type="RefSeq" id="WP_060931419.1">
    <property type="nucleotide sequence ID" value="NZ_KQ959833.1"/>
</dbReference>
<dbReference type="PROSITE" id="PS51014">
    <property type="entry name" value="COBK_CBIJ"/>
    <property type="match status" value="1"/>
</dbReference>
<dbReference type="NCBIfam" id="TIGR00715">
    <property type="entry name" value="precor6x_red"/>
    <property type="match status" value="1"/>
</dbReference>
<accession>A0A133ZMW7</accession>
<name>A0A133ZMW7_9FIRM</name>
<evidence type="ECO:0000313" key="5">
    <source>
        <dbReference type="Proteomes" id="UP000070394"/>
    </source>
</evidence>
<dbReference type="PATRIC" id="fig|467210.3.peg.1692"/>
<dbReference type="GO" id="GO:0016994">
    <property type="term" value="F:precorrin-6A reductase activity"/>
    <property type="evidence" value="ECO:0007669"/>
    <property type="project" value="InterPro"/>
</dbReference>
<keyword evidence="3" id="KW-0560">Oxidoreductase</keyword>
<comment type="caution">
    <text evidence="4">The sequence shown here is derived from an EMBL/GenBank/DDBJ whole genome shotgun (WGS) entry which is preliminary data.</text>
</comment>
<keyword evidence="2" id="KW-0169">Cobalamin biosynthesis</keyword>
<dbReference type="UniPathway" id="UPA00148"/>
<dbReference type="Proteomes" id="UP000070394">
    <property type="component" value="Unassembled WGS sequence"/>
</dbReference>
<protein>
    <submittedName>
        <fullName evidence="4">Precorrin-6A reductase</fullName>
    </submittedName>
</protein>
<dbReference type="PANTHER" id="PTHR36925">
    <property type="entry name" value="COBALT-PRECORRIN-6A REDUCTASE"/>
    <property type="match status" value="1"/>
</dbReference>
<gene>
    <name evidence="4" type="ORF">HMPREF1866_01706</name>
</gene>
<dbReference type="Pfam" id="PF02571">
    <property type="entry name" value="CbiJ"/>
    <property type="match status" value="1"/>
</dbReference>
<dbReference type="InterPro" id="IPR003723">
    <property type="entry name" value="Precorrin-6x_reduct"/>
</dbReference>
<reference evidence="5" key="1">
    <citation type="submission" date="2016-01" db="EMBL/GenBank/DDBJ databases">
        <authorList>
            <person name="Mitreva M."/>
            <person name="Pepin K.H."/>
            <person name="Mihindukulasuriya K.A."/>
            <person name="Fulton R."/>
            <person name="Fronick C."/>
            <person name="O'Laughlin M."/>
            <person name="Miner T."/>
            <person name="Herter B."/>
            <person name="Rosa B.A."/>
            <person name="Cordes M."/>
            <person name="Tomlinson C."/>
            <person name="Wollam A."/>
            <person name="Palsikar V.B."/>
            <person name="Mardis E.R."/>
            <person name="Wilson R.K."/>
        </authorList>
    </citation>
    <scope>NUCLEOTIDE SEQUENCE [LARGE SCALE GENOMIC DNA]</scope>
    <source>
        <strain evidence="5">DNF00896</strain>
    </source>
</reference>
<comment type="pathway">
    <text evidence="1">Cofactor biosynthesis; adenosylcobalamin biosynthesis.</text>
</comment>
<dbReference type="AlphaFoldDB" id="A0A133ZMW7"/>
<dbReference type="GO" id="GO:0009236">
    <property type="term" value="P:cobalamin biosynthetic process"/>
    <property type="evidence" value="ECO:0007669"/>
    <property type="project" value="UniProtKB-UniPathway"/>
</dbReference>
<evidence type="ECO:0000256" key="3">
    <source>
        <dbReference type="ARBA" id="ARBA00023002"/>
    </source>
</evidence>
<dbReference type="EMBL" id="LSDA01000099">
    <property type="protein sequence ID" value="KXB56796.1"/>
    <property type="molecule type" value="Genomic_DNA"/>
</dbReference>
<evidence type="ECO:0000313" key="4">
    <source>
        <dbReference type="EMBL" id="KXB56796.1"/>
    </source>
</evidence>
<proteinExistence type="predicted"/>
<dbReference type="PANTHER" id="PTHR36925:SF1">
    <property type="entry name" value="COBALT-PRECORRIN-6A REDUCTASE"/>
    <property type="match status" value="1"/>
</dbReference>
<sequence>MSNILIFGGTTEGRELATVCDKLKLPTILCVATEYGREVLPQFHYVKVSEKRLNTDEIVSLIEENQINCVIDATHPYAYEISKNILAAIKSLLKDVKFFRVKRESMDANIGHELEFDSNNEAVEYLLKTKGNILLTTGSKEISQFAKLSDRIFARVLPSVDSINACISAGVASKNIIAMQGPFSRNLNEAIIKELNCKYLVTKVSGKSGGFDEKIKSCENTGCIPVIILPQSEDAGISLDECISVLKNL</sequence>
<keyword evidence="5" id="KW-1185">Reference proteome</keyword>
<dbReference type="OrthoDB" id="9780707at2"/>
<dbReference type="STRING" id="467210.HMPREF1866_01706"/>
<evidence type="ECO:0000256" key="1">
    <source>
        <dbReference type="ARBA" id="ARBA00004953"/>
    </source>
</evidence>